<evidence type="ECO:0000313" key="5">
    <source>
        <dbReference type="EMBL" id="KAL3834303.1"/>
    </source>
</evidence>
<reference evidence="5 6" key="1">
    <citation type="submission" date="2024-12" db="EMBL/GenBank/DDBJ databases">
        <title>The unique morphological basis and parallel evolutionary history of personate flowers in Penstemon.</title>
        <authorList>
            <person name="Depatie T.H."/>
            <person name="Wessinger C.A."/>
        </authorList>
    </citation>
    <scope>NUCLEOTIDE SEQUENCE [LARGE SCALE GENOMIC DNA]</scope>
    <source>
        <strain evidence="5">WTNN_2</strain>
        <tissue evidence="5">Leaf</tissue>
    </source>
</reference>
<name>A0ABD3TDN5_9LAMI</name>
<evidence type="ECO:0008006" key="7">
    <source>
        <dbReference type="Google" id="ProtNLM"/>
    </source>
</evidence>
<evidence type="ECO:0000256" key="2">
    <source>
        <dbReference type="ARBA" id="ARBA00023136"/>
    </source>
</evidence>
<keyword evidence="4" id="KW-1133">Transmembrane helix</keyword>
<proteinExistence type="predicted"/>
<dbReference type="GO" id="GO:0016020">
    <property type="term" value="C:membrane"/>
    <property type="evidence" value="ECO:0007669"/>
    <property type="project" value="UniProtKB-SubCell"/>
</dbReference>
<dbReference type="Proteomes" id="UP001634393">
    <property type="component" value="Unassembled WGS sequence"/>
</dbReference>
<dbReference type="PANTHER" id="PTHR31234:SF2">
    <property type="entry name" value="OS05G0199100 PROTEIN"/>
    <property type="match status" value="1"/>
</dbReference>
<dbReference type="InterPro" id="IPR044839">
    <property type="entry name" value="NDR1-like"/>
</dbReference>
<organism evidence="5 6">
    <name type="scientific">Penstemon smallii</name>
    <dbReference type="NCBI Taxonomy" id="265156"/>
    <lineage>
        <taxon>Eukaryota</taxon>
        <taxon>Viridiplantae</taxon>
        <taxon>Streptophyta</taxon>
        <taxon>Embryophyta</taxon>
        <taxon>Tracheophyta</taxon>
        <taxon>Spermatophyta</taxon>
        <taxon>Magnoliopsida</taxon>
        <taxon>eudicotyledons</taxon>
        <taxon>Gunneridae</taxon>
        <taxon>Pentapetalae</taxon>
        <taxon>asterids</taxon>
        <taxon>lamiids</taxon>
        <taxon>Lamiales</taxon>
        <taxon>Plantaginaceae</taxon>
        <taxon>Cheloneae</taxon>
        <taxon>Penstemon</taxon>
    </lineage>
</organism>
<keyword evidence="6" id="KW-1185">Reference proteome</keyword>
<comment type="caution">
    <text evidence="5">The sequence shown here is derived from an EMBL/GenBank/DDBJ whole genome shotgun (WGS) entry which is preliminary data.</text>
</comment>
<keyword evidence="2 4" id="KW-0472">Membrane</keyword>
<comment type="subcellular location">
    <subcellularLocation>
        <location evidence="1">Membrane</location>
    </subcellularLocation>
</comment>
<evidence type="ECO:0000313" key="6">
    <source>
        <dbReference type="Proteomes" id="UP001634393"/>
    </source>
</evidence>
<evidence type="ECO:0000256" key="1">
    <source>
        <dbReference type="ARBA" id="ARBA00004370"/>
    </source>
</evidence>
<gene>
    <name evidence="5" type="ORF">ACJIZ3_009039</name>
</gene>
<feature type="transmembrane region" description="Helical" evidence="4">
    <location>
        <begin position="50"/>
        <end position="73"/>
    </location>
</feature>
<dbReference type="PANTHER" id="PTHR31234">
    <property type="entry name" value="LATE EMBRYOGENESIS ABUNDANT (LEA) HYDROXYPROLINE-RICH GLYCOPROTEIN FAMILY"/>
    <property type="match status" value="1"/>
</dbReference>
<sequence length="225" mass="25826">MMSEKEQQQSIHTMDPPANVYTPNETEAAAAAAHDGTREREQRKKKRTKWLLYIVLFAIFHAAVIAVLAVTVLKVRTPRFRIRSATLHNFNLDTTINPSLSARMNAEFSIRNANFGRYRYQNGVVRFLYHGTPVGEVIIRNARVHWRSSRRFNVALDLDFANAARVNNSQFARDMGSGVVPIRSESRLRGRVDLLFFMRRNRASNMNCSMEIITATQQLRNIVCK</sequence>
<evidence type="ECO:0000256" key="4">
    <source>
        <dbReference type="SAM" id="Phobius"/>
    </source>
</evidence>
<evidence type="ECO:0000256" key="3">
    <source>
        <dbReference type="SAM" id="MobiDB-lite"/>
    </source>
</evidence>
<keyword evidence="4" id="KW-0812">Transmembrane</keyword>
<dbReference type="EMBL" id="JBJXBP010000004">
    <property type="protein sequence ID" value="KAL3834303.1"/>
    <property type="molecule type" value="Genomic_DNA"/>
</dbReference>
<feature type="region of interest" description="Disordered" evidence="3">
    <location>
        <begin position="1"/>
        <end position="41"/>
    </location>
</feature>
<accession>A0ABD3TDN5</accession>
<protein>
    <recommendedName>
        <fullName evidence="7">Late embryogenesis abundant protein LEA-2 subgroup domain-containing protein</fullName>
    </recommendedName>
</protein>
<dbReference type="AlphaFoldDB" id="A0ABD3TDN5"/>